<evidence type="ECO:0000256" key="1">
    <source>
        <dbReference type="SAM" id="MobiDB-lite"/>
    </source>
</evidence>
<name>A0A6N2MXQ8_SALVM</name>
<organism evidence="2">
    <name type="scientific">Salix viminalis</name>
    <name type="common">Common osier</name>
    <name type="synonym">Basket willow</name>
    <dbReference type="NCBI Taxonomy" id="40686"/>
    <lineage>
        <taxon>Eukaryota</taxon>
        <taxon>Viridiplantae</taxon>
        <taxon>Streptophyta</taxon>
        <taxon>Embryophyta</taxon>
        <taxon>Tracheophyta</taxon>
        <taxon>Spermatophyta</taxon>
        <taxon>Magnoliopsida</taxon>
        <taxon>eudicotyledons</taxon>
        <taxon>Gunneridae</taxon>
        <taxon>Pentapetalae</taxon>
        <taxon>rosids</taxon>
        <taxon>fabids</taxon>
        <taxon>Malpighiales</taxon>
        <taxon>Salicaceae</taxon>
        <taxon>Saliceae</taxon>
        <taxon>Salix</taxon>
    </lineage>
</organism>
<evidence type="ECO:0000313" key="2">
    <source>
        <dbReference type="EMBL" id="VFU59212.1"/>
    </source>
</evidence>
<dbReference type="EMBL" id="CAADRP010002029">
    <property type="protein sequence ID" value="VFU59212.1"/>
    <property type="molecule type" value="Genomic_DNA"/>
</dbReference>
<gene>
    <name evidence="2" type="ORF">SVIM_LOCUS435632</name>
</gene>
<feature type="compositionally biased region" description="Polar residues" evidence="1">
    <location>
        <begin position="25"/>
        <end position="44"/>
    </location>
</feature>
<dbReference type="AlphaFoldDB" id="A0A6N2MXQ8"/>
<proteinExistence type="predicted"/>
<sequence>MPQLRYQRIDRIQKPGKRRKIPGSTILQANTNKTLTVRSGNRNQEQIKEEEEVEEE</sequence>
<accession>A0A6N2MXQ8</accession>
<feature type="region of interest" description="Disordered" evidence="1">
    <location>
        <begin position="1"/>
        <end position="56"/>
    </location>
</feature>
<reference evidence="2" key="1">
    <citation type="submission" date="2019-03" db="EMBL/GenBank/DDBJ databases">
        <authorList>
            <person name="Mank J."/>
            <person name="Almeida P."/>
        </authorList>
    </citation>
    <scope>NUCLEOTIDE SEQUENCE</scope>
    <source>
        <strain evidence="2">78183</strain>
    </source>
</reference>
<protein>
    <submittedName>
        <fullName evidence="2">Uncharacterized protein</fullName>
    </submittedName>
</protein>